<dbReference type="SUPFAM" id="SSF50494">
    <property type="entry name" value="Trypsin-like serine proteases"/>
    <property type="match status" value="1"/>
</dbReference>
<reference evidence="1 2" key="1">
    <citation type="journal article" date="2013" name="BMC Microbiol.">
        <title>Identification of the type II cytochrome c maturation pathway in anammox bacteria by comparative genomics.</title>
        <authorList>
            <person name="Ferousi C."/>
            <person name="Speth D.R."/>
            <person name="Reimann J."/>
            <person name="Op den Camp H.J."/>
            <person name="Allen J.W."/>
            <person name="Keltjens J.T."/>
            <person name="Jetten M.S."/>
        </authorList>
    </citation>
    <scope>NUCLEOTIDE SEQUENCE [LARGE SCALE GENOMIC DNA]</scope>
    <source>
        <strain evidence="1">RU1</strain>
    </source>
</reference>
<dbReference type="InterPro" id="IPR009003">
    <property type="entry name" value="Peptidase_S1_PA"/>
</dbReference>
<evidence type="ECO:0008006" key="3">
    <source>
        <dbReference type="Google" id="ProtNLM"/>
    </source>
</evidence>
<accession>A0A0M2UVV4</accession>
<dbReference type="Pfam" id="PF13365">
    <property type="entry name" value="Trypsin_2"/>
    <property type="match status" value="1"/>
</dbReference>
<evidence type="ECO:0000313" key="2">
    <source>
        <dbReference type="Proteomes" id="UP000034954"/>
    </source>
</evidence>
<dbReference type="EMBL" id="LAQJ01000245">
    <property type="protein sequence ID" value="KKO18629.1"/>
    <property type="molecule type" value="Genomic_DNA"/>
</dbReference>
<dbReference type="Gene3D" id="2.40.10.10">
    <property type="entry name" value="Trypsin-like serine proteases"/>
    <property type="match status" value="2"/>
</dbReference>
<dbReference type="AlphaFoldDB" id="A0A0M2UVV4"/>
<evidence type="ECO:0000313" key="1">
    <source>
        <dbReference type="EMBL" id="KKO18629.1"/>
    </source>
</evidence>
<sequence length="150" mass="16755">MSRSERENFIVRILDQNNKPVGAGFLISPRHVLTCSHVISKLDEEITLDFPLLSTQKYKACIKVQFSPKESACPDDIEDIAVLEFLLNQELPNDVSFATVSDIRDLYDHPVNVCGFPEGNDGGSWVDGKLRGGVRLRAGYSLIRRCMQSA</sequence>
<name>A0A0M2UVV4_9BACT</name>
<dbReference type="InterPro" id="IPR043504">
    <property type="entry name" value="Peptidase_S1_PA_chymotrypsin"/>
</dbReference>
<dbReference type="Proteomes" id="UP000034954">
    <property type="component" value="Unassembled WGS sequence"/>
</dbReference>
<protein>
    <recommendedName>
        <fullName evidence="3">Peptidase S1 domain-containing protein</fullName>
    </recommendedName>
</protein>
<gene>
    <name evidence="1" type="ORF">BROFUL_02666</name>
</gene>
<keyword evidence="2" id="KW-1185">Reference proteome</keyword>
<proteinExistence type="predicted"/>
<organism evidence="1 2">
    <name type="scientific">Candidatus Brocadia fulgida</name>
    <dbReference type="NCBI Taxonomy" id="380242"/>
    <lineage>
        <taxon>Bacteria</taxon>
        <taxon>Pseudomonadati</taxon>
        <taxon>Planctomycetota</taxon>
        <taxon>Candidatus Brocadiia</taxon>
        <taxon>Candidatus Brocadiales</taxon>
        <taxon>Candidatus Brocadiaceae</taxon>
        <taxon>Candidatus Brocadia</taxon>
    </lineage>
</organism>
<comment type="caution">
    <text evidence="1">The sequence shown here is derived from an EMBL/GenBank/DDBJ whole genome shotgun (WGS) entry which is preliminary data.</text>
</comment>